<feature type="domain" description="PepSY" evidence="2">
    <location>
        <begin position="74"/>
        <end position="130"/>
    </location>
</feature>
<reference evidence="4" key="1">
    <citation type="journal article" date="2019" name="Int. J. Syst. Evol. Microbiol.">
        <title>The Global Catalogue of Microorganisms (GCM) 10K type strain sequencing project: providing services to taxonomists for standard genome sequencing and annotation.</title>
        <authorList>
            <consortium name="The Broad Institute Genomics Platform"/>
            <consortium name="The Broad Institute Genome Sequencing Center for Infectious Disease"/>
            <person name="Wu L."/>
            <person name="Ma J."/>
        </authorList>
    </citation>
    <scope>NUCLEOTIDE SEQUENCE [LARGE SCALE GENOMIC DNA]</scope>
    <source>
        <strain evidence="4">CGMCC 1.14993</strain>
    </source>
</reference>
<name>A0A8J3ALB2_9BACI</name>
<organism evidence="3 4">
    <name type="scientific">Gottfriedia solisilvae</name>
    <dbReference type="NCBI Taxonomy" id="1516104"/>
    <lineage>
        <taxon>Bacteria</taxon>
        <taxon>Bacillati</taxon>
        <taxon>Bacillota</taxon>
        <taxon>Bacilli</taxon>
        <taxon>Bacillales</taxon>
        <taxon>Bacillaceae</taxon>
        <taxon>Gottfriedia</taxon>
    </lineage>
</organism>
<feature type="transmembrane region" description="Helical" evidence="1">
    <location>
        <begin position="418"/>
        <end position="449"/>
    </location>
</feature>
<evidence type="ECO:0000259" key="2">
    <source>
        <dbReference type="Pfam" id="PF03413"/>
    </source>
</evidence>
<dbReference type="RefSeq" id="WP_158093228.1">
    <property type="nucleotide sequence ID" value="NZ_BMHB01000001.1"/>
</dbReference>
<dbReference type="Pfam" id="PF03929">
    <property type="entry name" value="PepSY_TM"/>
    <property type="match status" value="1"/>
</dbReference>
<feature type="transmembrane region" description="Helical" evidence="1">
    <location>
        <begin position="376"/>
        <end position="398"/>
    </location>
</feature>
<gene>
    <name evidence="3" type="ORF">GCM10007380_29700</name>
</gene>
<dbReference type="InterPro" id="IPR025711">
    <property type="entry name" value="PepSY"/>
</dbReference>
<dbReference type="Proteomes" id="UP000626244">
    <property type="component" value="Unassembled WGS sequence"/>
</dbReference>
<dbReference type="OrthoDB" id="111691at2"/>
<sequence>MEVNTNLESQPEQVISKKMSLYKAIWRWHFYGGMIFAPILILLAITGSIYLFKPYVEPMLDPDLHYVEKGSKELTPSLQLKAVRDKYPVDAITSFTNVKDPERATEVGIAKGDVSYTVFVNPYTGKVLGELQNDKRLMEIIVKLHGEVMVGKIGDHLVELSASWAIILLATGLYLYFPRNKQTFLDVIRIRIGKGSRIFWRDLHASTGFWMTIILLVLVLSGLPWASSFGERLNTFVAKVNLSNAPEHLWDGSIQSTKVTKEVAKTPWAAENIPVPESVYSNKGMLPIENVIKIAEETNIHPGYTINMPEGDTGVYLISSYGFAAGSVKNYVTMDIDQYSGKVLLDYRWKDYSPFDKTVETGIALHEGRYFGVANLIIDLIACLSLILIVFSGITMWWKRRPKGKIGIPKASEGNKFYLGVLLISVICGLLMPMVGISIFLIGLIEFIVKLIKQKVRRPGLE</sequence>
<feature type="transmembrane region" description="Helical" evidence="1">
    <location>
        <begin position="208"/>
        <end position="226"/>
    </location>
</feature>
<dbReference type="EMBL" id="BMHB01000001">
    <property type="protein sequence ID" value="GGI15773.1"/>
    <property type="molecule type" value="Genomic_DNA"/>
</dbReference>
<accession>A0A8J3ALB2</accession>
<feature type="domain" description="PepSY" evidence="2">
    <location>
        <begin position="286"/>
        <end position="344"/>
    </location>
</feature>
<dbReference type="InterPro" id="IPR005625">
    <property type="entry name" value="PepSY-ass_TM"/>
</dbReference>
<dbReference type="Pfam" id="PF03413">
    <property type="entry name" value="PepSY"/>
    <property type="match status" value="2"/>
</dbReference>
<dbReference type="PANTHER" id="PTHR34219">
    <property type="entry name" value="IRON-REGULATED INNER MEMBRANE PROTEIN-RELATED"/>
    <property type="match status" value="1"/>
</dbReference>
<keyword evidence="1" id="KW-1133">Transmembrane helix</keyword>
<feature type="transmembrane region" description="Helical" evidence="1">
    <location>
        <begin position="28"/>
        <end position="52"/>
    </location>
</feature>
<dbReference type="AlphaFoldDB" id="A0A8J3ALB2"/>
<evidence type="ECO:0000256" key="1">
    <source>
        <dbReference type="SAM" id="Phobius"/>
    </source>
</evidence>
<evidence type="ECO:0000313" key="4">
    <source>
        <dbReference type="Proteomes" id="UP000626244"/>
    </source>
</evidence>
<keyword evidence="4" id="KW-1185">Reference proteome</keyword>
<keyword evidence="1" id="KW-0812">Transmembrane</keyword>
<feature type="transmembrane region" description="Helical" evidence="1">
    <location>
        <begin position="157"/>
        <end position="177"/>
    </location>
</feature>
<comment type="caution">
    <text evidence="3">The sequence shown here is derived from an EMBL/GenBank/DDBJ whole genome shotgun (WGS) entry which is preliminary data.</text>
</comment>
<protein>
    <submittedName>
        <fullName evidence="3">Peptidase</fullName>
    </submittedName>
</protein>
<evidence type="ECO:0000313" key="3">
    <source>
        <dbReference type="EMBL" id="GGI15773.1"/>
    </source>
</evidence>
<keyword evidence="1" id="KW-0472">Membrane</keyword>
<dbReference type="PANTHER" id="PTHR34219:SF1">
    <property type="entry name" value="PEPSY DOMAIN-CONTAINING PROTEIN"/>
    <property type="match status" value="1"/>
</dbReference>
<proteinExistence type="predicted"/>